<feature type="region of interest" description="Disordered" evidence="1">
    <location>
        <begin position="16"/>
        <end position="52"/>
    </location>
</feature>
<comment type="caution">
    <text evidence="2">The sequence shown here is derived from an EMBL/GenBank/DDBJ whole genome shotgun (WGS) entry which is preliminary data.</text>
</comment>
<evidence type="ECO:0000256" key="1">
    <source>
        <dbReference type="SAM" id="MobiDB-lite"/>
    </source>
</evidence>
<keyword evidence="3" id="KW-1185">Reference proteome</keyword>
<gene>
    <name evidence="2" type="ORF">QQX98_003778</name>
</gene>
<sequence length="115" mass="12927">MPKFTHHIPDFVSRWRTKKPSSATLSRTEATDDLSVDAASQQTKPTPTQDSHVDVAEVEEIDWTGRVVLTSIFPEQSEQPRITEAQKELQDATESLQAALQKHISRCPFPELSNV</sequence>
<dbReference type="Proteomes" id="UP001498476">
    <property type="component" value="Unassembled WGS sequence"/>
</dbReference>
<name>A0ABR1HCU9_9HYPO</name>
<reference evidence="2 3" key="1">
    <citation type="journal article" date="2025" name="Microbiol. Resour. Announc.">
        <title>Draft genome sequences for Neonectria magnoliae and Neonectria punicea, canker pathogens of Liriodendron tulipifera and Acer saccharum in West Virginia.</title>
        <authorList>
            <person name="Petronek H.M."/>
            <person name="Kasson M.T."/>
            <person name="Metheny A.M."/>
            <person name="Stauder C.M."/>
            <person name="Lovett B."/>
            <person name="Lynch S.C."/>
            <person name="Garnas J.R."/>
            <person name="Kasson L.R."/>
            <person name="Stajich J.E."/>
        </authorList>
    </citation>
    <scope>NUCLEOTIDE SEQUENCE [LARGE SCALE GENOMIC DNA]</scope>
    <source>
        <strain evidence="2 3">NRRL 64653</strain>
    </source>
</reference>
<protein>
    <submittedName>
        <fullName evidence="2">Uncharacterized protein</fullName>
    </submittedName>
</protein>
<evidence type="ECO:0000313" key="3">
    <source>
        <dbReference type="Proteomes" id="UP001498476"/>
    </source>
</evidence>
<feature type="compositionally biased region" description="Polar residues" evidence="1">
    <location>
        <begin position="38"/>
        <end position="50"/>
    </location>
</feature>
<evidence type="ECO:0000313" key="2">
    <source>
        <dbReference type="EMBL" id="KAK7418760.1"/>
    </source>
</evidence>
<dbReference type="EMBL" id="JAZAVJ010000044">
    <property type="protein sequence ID" value="KAK7418760.1"/>
    <property type="molecule type" value="Genomic_DNA"/>
</dbReference>
<organism evidence="2 3">
    <name type="scientific">Neonectria punicea</name>
    <dbReference type="NCBI Taxonomy" id="979145"/>
    <lineage>
        <taxon>Eukaryota</taxon>
        <taxon>Fungi</taxon>
        <taxon>Dikarya</taxon>
        <taxon>Ascomycota</taxon>
        <taxon>Pezizomycotina</taxon>
        <taxon>Sordariomycetes</taxon>
        <taxon>Hypocreomycetidae</taxon>
        <taxon>Hypocreales</taxon>
        <taxon>Nectriaceae</taxon>
        <taxon>Neonectria</taxon>
    </lineage>
</organism>
<proteinExistence type="predicted"/>
<accession>A0ABR1HCU9</accession>